<evidence type="ECO:0000256" key="3">
    <source>
        <dbReference type="ARBA" id="ARBA00022737"/>
    </source>
</evidence>
<keyword evidence="7" id="KW-0472">Membrane</keyword>
<dbReference type="PANTHER" id="PTHR10780:SF3">
    <property type="entry name" value="MITOCHONDRIAL CARRIER HOMOLOG 1"/>
    <property type="match status" value="1"/>
</dbReference>
<reference evidence="9 10" key="1">
    <citation type="submission" date="2019-06" db="EMBL/GenBank/DDBJ databases">
        <title>Discovery of a novel chromosome fission-fusion reversal in muntjac.</title>
        <authorList>
            <person name="Mudd A.B."/>
            <person name="Bredeson J.V."/>
            <person name="Baum R."/>
            <person name="Hockemeyer D."/>
            <person name="Rokhsar D.S."/>
        </authorList>
    </citation>
    <scope>NUCLEOTIDE SEQUENCE [LARGE SCALE GENOMIC DNA]</scope>
    <source>
        <strain evidence="9">UTSW_UCB_Mm</strain>
        <tissue evidence="9">Fibroblast cell line</tissue>
    </source>
</reference>
<keyword evidence="5" id="KW-1133">Transmembrane helix</keyword>
<protein>
    <submittedName>
        <fullName evidence="9">Uncharacterized protein</fullName>
    </submittedName>
</protein>
<dbReference type="InterPro" id="IPR023395">
    <property type="entry name" value="MCP_dom_sf"/>
</dbReference>
<dbReference type="AlphaFoldDB" id="A0A5N3WZA3"/>
<keyword evidence="4" id="KW-1000">Mitochondrion outer membrane</keyword>
<feature type="region of interest" description="Disordered" evidence="8">
    <location>
        <begin position="17"/>
        <end position="46"/>
    </location>
</feature>
<keyword evidence="3" id="KW-0677">Repeat</keyword>
<comment type="subcellular location">
    <subcellularLocation>
        <location evidence="1">Mitochondrion outer membrane</location>
        <topology evidence="1">Multi-pass membrane protein</topology>
    </subcellularLocation>
</comment>
<organism evidence="9 10">
    <name type="scientific">Muntiacus muntjak</name>
    <name type="common">Barking deer</name>
    <name type="synonym">Indian muntjac</name>
    <dbReference type="NCBI Taxonomy" id="9888"/>
    <lineage>
        <taxon>Eukaryota</taxon>
        <taxon>Metazoa</taxon>
        <taxon>Chordata</taxon>
        <taxon>Craniata</taxon>
        <taxon>Vertebrata</taxon>
        <taxon>Euteleostomi</taxon>
        <taxon>Mammalia</taxon>
        <taxon>Eutheria</taxon>
        <taxon>Laurasiatheria</taxon>
        <taxon>Artiodactyla</taxon>
        <taxon>Ruminantia</taxon>
        <taxon>Pecora</taxon>
        <taxon>Cervidae</taxon>
        <taxon>Muntiacinae</taxon>
        <taxon>Muntiacus</taxon>
    </lineage>
</organism>
<evidence type="ECO:0000256" key="1">
    <source>
        <dbReference type="ARBA" id="ARBA00004374"/>
    </source>
</evidence>
<evidence type="ECO:0000313" key="9">
    <source>
        <dbReference type="EMBL" id="KAB0366135.1"/>
    </source>
</evidence>
<comment type="caution">
    <text evidence="9">The sequence shown here is derived from an EMBL/GenBank/DDBJ whole genome shotgun (WGS) entry which is preliminary data.</text>
</comment>
<dbReference type="Gene3D" id="1.50.40.10">
    <property type="entry name" value="Mitochondrial carrier domain"/>
    <property type="match status" value="1"/>
</dbReference>
<proteinExistence type="predicted"/>
<sequence length="264" mass="28747">MSMSNLFSCPMPRLGDPLPAPPCHPQPAAQPSARRMDGASGGLGSGDNALTTEALLAALGAGVMVGHETRPPTTGTNVLGRKVLYLARQARSPRLTSNALSTVTQSSREKVPDEIQQVSNKNDMKTPLKKAVKETSYAIMMPWVFVGWEAKSSSVLTSVGKIFKEEGLLGFFMGLTPHLLGDFLNLGSQFSQALVIRADTRFVMGIAMSLLPSSFLLVGDFLAMNDLFKSWIHRWKNLRVQGQLFRGSRPLFHQVSSGVWFALE</sequence>
<dbReference type="EMBL" id="VCEA01000001">
    <property type="protein sequence ID" value="KAB0366135.1"/>
    <property type="molecule type" value="Genomic_DNA"/>
</dbReference>
<evidence type="ECO:0000256" key="8">
    <source>
        <dbReference type="SAM" id="MobiDB-lite"/>
    </source>
</evidence>
<evidence type="ECO:0000256" key="6">
    <source>
        <dbReference type="ARBA" id="ARBA00023128"/>
    </source>
</evidence>
<dbReference type="PANTHER" id="PTHR10780">
    <property type="entry name" value="MITOCHONDRIAL CARRIER HOMOLOG"/>
    <property type="match status" value="1"/>
</dbReference>
<accession>A0A5N3WZA3</accession>
<keyword evidence="2" id="KW-0812">Transmembrane</keyword>
<evidence type="ECO:0000313" key="10">
    <source>
        <dbReference type="Proteomes" id="UP000326458"/>
    </source>
</evidence>
<keyword evidence="6" id="KW-0496">Mitochondrion</keyword>
<dbReference type="GO" id="GO:0005741">
    <property type="term" value="C:mitochondrial outer membrane"/>
    <property type="evidence" value="ECO:0007669"/>
    <property type="project" value="UniProtKB-SubCell"/>
</dbReference>
<keyword evidence="10" id="KW-1185">Reference proteome</keyword>
<dbReference type="GO" id="GO:0043065">
    <property type="term" value="P:positive regulation of apoptotic process"/>
    <property type="evidence" value="ECO:0007669"/>
    <property type="project" value="TreeGrafter"/>
</dbReference>
<evidence type="ECO:0000256" key="4">
    <source>
        <dbReference type="ARBA" id="ARBA00022787"/>
    </source>
</evidence>
<dbReference type="Proteomes" id="UP000326458">
    <property type="component" value="Unassembled WGS sequence"/>
</dbReference>
<name>A0A5N3WZA3_MUNMU</name>
<evidence type="ECO:0000256" key="5">
    <source>
        <dbReference type="ARBA" id="ARBA00022989"/>
    </source>
</evidence>
<evidence type="ECO:0000256" key="2">
    <source>
        <dbReference type="ARBA" id="ARBA00022692"/>
    </source>
</evidence>
<dbReference type="SUPFAM" id="SSF103506">
    <property type="entry name" value="Mitochondrial carrier"/>
    <property type="match status" value="1"/>
</dbReference>
<evidence type="ECO:0000256" key="7">
    <source>
        <dbReference type="ARBA" id="ARBA00023136"/>
    </source>
</evidence>
<gene>
    <name evidence="9" type="ORF">FD754_010291</name>
</gene>